<accession>A0A8J6IMT6</accession>
<dbReference type="GO" id="GO:0046872">
    <property type="term" value="F:metal ion binding"/>
    <property type="evidence" value="ECO:0007669"/>
    <property type="project" value="UniProtKB-KW"/>
</dbReference>
<reference evidence="6" key="1">
    <citation type="journal article" date="2018" name="Int. J. Syst. Evol. Microbiol.">
        <title>Neptunicella marina gen. nov., sp. nov., isolated from surface seawater.</title>
        <authorList>
            <person name="Liu X."/>
            <person name="Lai Q."/>
            <person name="Du Y."/>
            <person name="Zhang X."/>
            <person name="Liu Z."/>
            <person name="Sun F."/>
            <person name="Shao Z."/>
        </authorList>
    </citation>
    <scope>NUCLEOTIDE SEQUENCE</scope>
    <source>
        <strain evidence="6">S27-2</strain>
    </source>
</reference>
<dbReference type="AlphaFoldDB" id="A0A8J6IMT6"/>
<proteinExistence type="predicted"/>
<gene>
    <name evidence="6" type="ORF">H8B19_00410</name>
</gene>
<dbReference type="InterPro" id="IPR012292">
    <property type="entry name" value="Globin/Proto"/>
</dbReference>
<dbReference type="CDD" id="cd00454">
    <property type="entry name" value="TrHb1_N"/>
    <property type="match status" value="1"/>
</dbReference>
<evidence type="ECO:0000313" key="7">
    <source>
        <dbReference type="Proteomes" id="UP000601768"/>
    </source>
</evidence>
<dbReference type="InterPro" id="IPR001486">
    <property type="entry name" value="Hemoglobin_trunc"/>
</dbReference>
<keyword evidence="7" id="KW-1185">Reference proteome</keyword>
<dbReference type="GO" id="GO:0019825">
    <property type="term" value="F:oxygen binding"/>
    <property type="evidence" value="ECO:0007669"/>
    <property type="project" value="InterPro"/>
</dbReference>
<dbReference type="PROSITE" id="PS51257">
    <property type="entry name" value="PROKAR_LIPOPROTEIN"/>
    <property type="match status" value="1"/>
</dbReference>
<dbReference type="GO" id="GO:0020037">
    <property type="term" value="F:heme binding"/>
    <property type="evidence" value="ECO:0007669"/>
    <property type="project" value="InterPro"/>
</dbReference>
<keyword evidence="4 5" id="KW-0408">Iron</keyword>
<keyword evidence="2 5" id="KW-0349">Heme</keyword>
<evidence type="ECO:0000256" key="2">
    <source>
        <dbReference type="ARBA" id="ARBA00022617"/>
    </source>
</evidence>
<evidence type="ECO:0000256" key="5">
    <source>
        <dbReference type="PIRSR" id="PIRSR601486-1"/>
    </source>
</evidence>
<dbReference type="Proteomes" id="UP000601768">
    <property type="component" value="Unassembled WGS sequence"/>
</dbReference>
<dbReference type="Gene3D" id="1.10.490.10">
    <property type="entry name" value="Globins"/>
    <property type="match status" value="1"/>
</dbReference>
<dbReference type="Pfam" id="PF01152">
    <property type="entry name" value="Bac_globin"/>
    <property type="match status" value="1"/>
</dbReference>
<comment type="caution">
    <text evidence="6">The sequence shown here is derived from an EMBL/GenBank/DDBJ whole genome shotgun (WGS) entry which is preliminary data.</text>
</comment>
<evidence type="ECO:0000256" key="3">
    <source>
        <dbReference type="ARBA" id="ARBA00022723"/>
    </source>
</evidence>
<protein>
    <submittedName>
        <fullName evidence="6">Group 1 truncated hemoglobin</fullName>
    </submittedName>
</protein>
<dbReference type="SUPFAM" id="SSF46458">
    <property type="entry name" value="Globin-like"/>
    <property type="match status" value="1"/>
</dbReference>
<sequence>MWRKCVIGLFATIMLGGCQNTPEQTLYQRLGGQQGVEKLVDNFINQIGHDKQIFHFFADSKISHFRQGFIQHLCAVSDGPCRYTGDSMVDIHTGMMVKEGDFNHVVELLINAMDDSGIETPVQNALLARLAPLRSGIIYR</sequence>
<dbReference type="EMBL" id="JACNEP010000001">
    <property type="protein sequence ID" value="MBC3764326.1"/>
    <property type="molecule type" value="Genomic_DNA"/>
</dbReference>
<evidence type="ECO:0000313" key="6">
    <source>
        <dbReference type="EMBL" id="MBC3764326.1"/>
    </source>
</evidence>
<evidence type="ECO:0000256" key="1">
    <source>
        <dbReference type="ARBA" id="ARBA00022448"/>
    </source>
</evidence>
<name>A0A8J6IMT6_9ALTE</name>
<feature type="binding site" description="distal binding residue" evidence="5">
    <location>
        <position position="92"/>
    </location>
    <ligand>
        <name>heme</name>
        <dbReference type="ChEBI" id="CHEBI:30413"/>
    </ligand>
    <ligandPart>
        <name>Fe</name>
        <dbReference type="ChEBI" id="CHEBI:18248"/>
    </ligandPart>
</feature>
<keyword evidence="1" id="KW-0813">Transport</keyword>
<dbReference type="InterPro" id="IPR009050">
    <property type="entry name" value="Globin-like_sf"/>
</dbReference>
<organism evidence="6 7">
    <name type="scientific">Neptunicella marina</name>
    <dbReference type="NCBI Taxonomy" id="2125989"/>
    <lineage>
        <taxon>Bacteria</taxon>
        <taxon>Pseudomonadati</taxon>
        <taxon>Pseudomonadota</taxon>
        <taxon>Gammaproteobacteria</taxon>
        <taxon>Alteromonadales</taxon>
        <taxon>Alteromonadaceae</taxon>
        <taxon>Neptunicella</taxon>
    </lineage>
</organism>
<evidence type="ECO:0000256" key="4">
    <source>
        <dbReference type="ARBA" id="ARBA00023004"/>
    </source>
</evidence>
<keyword evidence="3 5" id="KW-0479">Metal-binding</keyword>
<reference evidence="6" key="2">
    <citation type="submission" date="2020-08" db="EMBL/GenBank/DDBJ databases">
        <authorList>
            <person name="Lai Q."/>
        </authorList>
    </citation>
    <scope>NUCLEOTIDE SEQUENCE</scope>
    <source>
        <strain evidence="6">S27-2</strain>
    </source>
</reference>